<name>A0A518D8H4_9BACT</name>
<feature type="transmembrane region" description="Helical" evidence="8">
    <location>
        <begin position="201"/>
        <end position="223"/>
    </location>
</feature>
<keyword evidence="4 8" id="KW-1133">Transmembrane helix</keyword>
<keyword evidence="6" id="KW-0653">Protein transport</keyword>
<feature type="transmembrane region" description="Helical" evidence="8">
    <location>
        <begin position="51"/>
        <end position="72"/>
    </location>
</feature>
<keyword evidence="7" id="KW-0175">Coiled coil</keyword>
<feature type="transmembrane region" description="Helical" evidence="8">
    <location>
        <begin position="12"/>
        <end position="39"/>
    </location>
</feature>
<keyword evidence="6" id="KW-0813">Transport</keyword>
<evidence type="ECO:0000256" key="2">
    <source>
        <dbReference type="ARBA" id="ARBA00022475"/>
    </source>
</evidence>
<reference evidence="10 11" key="1">
    <citation type="submission" date="2019-02" db="EMBL/GenBank/DDBJ databases">
        <title>Deep-cultivation of Planctomycetes and their phenomic and genomic characterization uncovers novel biology.</title>
        <authorList>
            <person name="Wiegand S."/>
            <person name="Jogler M."/>
            <person name="Boedeker C."/>
            <person name="Pinto D."/>
            <person name="Vollmers J."/>
            <person name="Rivas-Marin E."/>
            <person name="Kohn T."/>
            <person name="Peeters S.H."/>
            <person name="Heuer A."/>
            <person name="Rast P."/>
            <person name="Oberbeckmann S."/>
            <person name="Bunk B."/>
            <person name="Jeske O."/>
            <person name="Meyerdierks A."/>
            <person name="Storesund J.E."/>
            <person name="Kallscheuer N."/>
            <person name="Luecker S."/>
            <person name="Lage O.M."/>
            <person name="Pohl T."/>
            <person name="Merkel B.J."/>
            <person name="Hornburger P."/>
            <person name="Mueller R.-W."/>
            <person name="Bruemmer F."/>
            <person name="Labrenz M."/>
            <person name="Spormann A.M."/>
            <person name="Op den Camp H."/>
            <person name="Overmann J."/>
            <person name="Amann R."/>
            <person name="Jetten M.S.M."/>
            <person name="Mascher T."/>
            <person name="Medema M.H."/>
            <person name="Devos D.P."/>
            <person name="Kaster A.-K."/>
            <person name="Ovreas L."/>
            <person name="Rohde M."/>
            <person name="Galperin M.Y."/>
            <person name="Jogler C."/>
        </authorList>
    </citation>
    <scope>NUCLEOTIDE SEQUENCE [LARGE SCALE GENOMIC DNA]</scope>
    <source>
        <strain evidence="10 11">Pla175</strain>
    </source>
</reference>
<evidence type="ECO:0000256" key="3">
    <source>
        <dbReference type="ARBA" id="ARBA00022692"/>
    </source>
</evidence>
<dbReference type="EMBL" id="CP036291">
    <property type="protein sequence ID" value="QDU87765.1"/>
    <property type="molecule type" value="Genomic_DNA"/>
</dbReference>
<evidence type="ECO:0000313" key="10">
    <source>
        <dbReference type="EMBL" id="QDU87765.1"/>
    </source>
</evidence>
<keyword evidence="3 8" id="KW-0812">Transmembrane</keyword>
<keyword evidence="2" id="KW-1003">Cell membrane</keyword>
<feature type="transmembrane region" description="Helical" evidence="8">
    <location>
        <begin position="159"/>
        <end position="181"/>
    </location>
</feature>
<dbReference type="OrthoDB" id="230181at2"/>
<evidence type="ECO:0000256" key="5">
    <source>
        <dbReference type="ARBA" id="ARBA00023136"/>
    </source>
</evidence>
<dbReference type="GO" id="GO:0017038">
    <property type="term" value="P:protein import"/>
    <property type="evidence" value="ECO:0007669"/>
    <property type="project" value="TreeGrafter"/>
</dbReference>
<evidence type="ECO:0000313" key="11">
    <source>
        <dbReference type="Proteomes" id="UP000317429"/>
    </source>
</evidence>
<evidence type="ECO:0000256" key="1">
    <source>
        <dbReference type="ARBA" id="ARBA00004651"/>
    </source>
</evidence>
<dbReference type="Pfam" id="PF01618">
    <property type="entry name" value="MotA_ExbB"/>
    <property type="match status" value="1"/>
</dbReference>
<dbReference type="RefSeq" id="WP_145281958.1">
    <property type="nucleotide sequence ID" value="NZ_CP036291.1"/>
</dbReference>
<accession>A0A518D8H4</accession>
<comment type="similarity">
    <text evidence="6">Belongs to the exbB/tolQ family.</text>
</comment>
<feature type="coiled-coil region" evidence="7">
    <location>
        <begin position="422"/>
        <end position="479"/>
    </location>
</feature>
<keyword evidence="5 8" id="KW-0472">Membrane</keyword>
<evidence type="ECO:0000256" key="6">
    <source>
        <dbReference type="RuleBase" id="RU004057"/>
    </source>
</evidence>
<dbReference type="PANTHER" id="PTHR30625:SF11">
    <property type="entry name" value="MOTA_TOLQ_EXBB PROTON CHANNEL DOMAIN-CONTAINING PROTEIN"/>
    <property type="match status" value="1"/>
</dbReference>
<dbReference type="PANTHER" id="PTHR30625">
    <property type="entry name" value="PROTEIN TOLQ"/>
    <property type="match status" value="1"/>
</dbReference>
<evidence type="ECO:0000259" key="9">
    <source>
        <dbReference type="Pfam" id="PF01618"/>
    </source>
</evidence>
<sequence length="563" mass="60864">MSKITRIADWVLKLPLVWGGLACLGFYALVLSGVIASPLLMRYTTRDPVEYVTMALFFVGAAALLMRLSGVLGQMSVLTRRLLDPPPAGGQPVEDAARLLAQLDEAPARFQQSYLVRRLRDVVEYVRRKDSADDLDSHLRRLEEQDADRMSAGYALARIVIWAVPILGFLGTVIGITLAIMNLNPEALEKSLTTVTAGLGVAFDTTALALSLSIVLMLVKFFVERTEEGLLTAVNQRAFDEVTGRFQQLGTGSDPQVASIGRMCDHVVRAVETMAARQAEVWRTTVDEQRLQWESAAQQSRLALAQTVEAAGQHWQSAAAQTGELLTESISAGLEQSLGAHASALSDGAARHGELLTAALDRQMAGLTDRVSTLAQTAETHAASLTEGAVRHAAQLESGAQQLVGRLSQGLEKMAELLVEALQRHGELLTQAEQDLASENRKHLSEVEAALGEAMVVSADRQEKLIQQSEALLKEMQVALVETAGAAVEHQEQLVKQGEVLLRVVDSTGQVQKLENSLNRNLDALGRAHNFEETLLSLSAAIQLLSARVGRGVSETAPRREAA</sequence>
<comment type="subcellular location">
    <subcellularLocation>
        <location evidence="1">Cell membrane</location>
        <topology evidence="1">Multi-pass membrane protein</topology>
    </subcellularLocation>
    <subcellularLocation>
        <location evidence="6">Membrane</location>
        <topology evidence="6">Multi-pass membrane protein</topology>
    </subcellularLocation>
</comment>
<dbReference type="InterPro" id="IPR002898">
    <property type="entry name" value="MotA_ExbB_proton_chnl"/>
</dbReference>
<proteinExistence type="inferred from homology"/>
<organism evidence="10 11">
    <name type="scientific">Pirellulimonas nuda</name>
    <dbReference type="NCBI Taxonomy" id="2528009"/>
    <lineage>
        <taxon>Bacteria</taxon>
        <taxon>Pseudomonadati</taxon>
        <taxon>Planctomycetota</taxon>
        <taxon>Planctomycetia</taxon>
        <taxon>Pirellulales</taxon>
        <taxon>Lacipirellulaceae</taxon>
        <taxon>Pirellulimonas</taxon>
    </lineage>
</organism>
<protein>
    <submittedName>
        <fullName evidence="10">MotA/TolQ/ExbB proton channel family protein</fullName>
    </submittedName>
</protein>
<gene>
    <name evidence="10" type="ORF">Pla175_11310</name>
</gene>
<dbReference type="InterPro" id="IPR050790">
    <property type="entry name" value="ExbB/TolQ_transport"/>
</dbReference>
<feature type="domain" description="MotA/TolQ/ExbB proton channel" evidence="9">
    <location>
        <begin position="126"/>
        <end position="227"/>
    </location>
</feature>
<dbReference type="Proteomes" id="UP000317429">
    <property type="component" value="Chromosome"/>
</dbReference>
<dbReference type="AlphaFoldDB" id="A0A518D8H4"/>
<dbReference type="KEGG" id="pnd:Pla175_11310"/>
<keyword evidence="11" id="KW-1185">Reference proteome</keyword>
<evidence type="ECO:0000256" key="8">
    <source>
        <dbReference type="SAM" id="Phobius"/>
    </source>
</evidence>
<dbReference type="GO" id="GO:0005886">
    <property type="term" value="C:plasma membrane"/>
    <property type="evidence" value="ECO:0007669"/>
    <property type="project" value="UniProtKB-SubCell"/>
</dbReference>
<evidence type="ECO:0000256" key="7">
    <source>
        <dbReference type="SAM" id="Coils"/>
    </source>
</evidence>
<evidence type="ECO:0000256" key="4">
    <source>
        <dbReference type="ARBA" id="ARBA00022989"/>
    </source>
</evidence>